<evidence type="ECO:0000313" key="2">
    <source>
        <dbReference type="EMBL" id="OAA68395.1"/>
    </source>
</evidence>
<dbReference type="InterPro" id="IPR029063">
    <property type="entry name" value="SAM-dependent_MTases_sf"/>
</dbReference>
<proteinExistence type="inferred from homology"/>
<dbReference type="GO" id="GO:0008168">
    <property type="term" value="F:methyltransferase activity"/>
    <property type="evidence" value="ECO:0007669"/>
    <property type="project" value="UniProtKB-KW"/>
</dbReference>
<dbReference type="Proteomes" id="UP000076874">
    <property type="component" value="Unassembled WGS sequence"/>
</dbReference>
<protein>
    <submittedName>
        <fullName evidence="2">Methyltransferase</fullName>
    </submittedName>
</protein>
<evidence type="ECO:0000313" key="3">
    <source>
        <dbReference type="Proteomes" id="UP000076874"/>
    </source>
</evidence>
<reference evidence="2 3" key="1">
    <citation type="journal article" date="2016" name="Genome Biol. Evol.">
        <title>Divergent and convergent evolution of fungal pathogenicity.</title>
        <authorList>
            <person name="Shang Y."/>
            <person name="Xiao G."/>
            <person name="Zheng P."/>
            <person name="Cen K."/>
            <person name="Zhan S."/>
            <person name="Wang C."/>
        </authorList>
    </citation>
    <scope>NUCLEOTIDE SEQUENCE [LARGE SCALE GENOMIC DNA]</scope>
    <source>
        <strain evidence="2 3">RCEF 264</strain>
    </source>
</reference>
<keyword evidence="3" id="KW-1185">Reference proteome</keyword>
<dbReference type="Pfam" id="PF13489">
    <property type="entry name" value="Methyltransf_23"/>
    <property type="match status" value="1"/>
</dbReference>
<sequence>MDETEHEVGQGGGFILEADDDLSLEDYDRDSALGDEMSLFSSTASLRSSLANHRDENGRKYHAFKDGKYLLPTDDEELGRQEFQYVLCLATFGTLAFAPLHNIHRVLDVGCGPGFWAVDFADTHPEAQILGVDLAPVQGYAPSNVTFEIDDLEEQWTFSFKFDYIHVMMMTGAFRDWPAFYHQAFEFLNKDGWVEIQDIDFPLRCADGSLPDDSALKKWSDLMMESSEKSGFFLNTCGKAVDMMRDAGFVDIVRIPYKWPLGRWPKGKQAKDLGGLVLDNFTGGVETMSLALFTRFLAWNLEQVKTFSAQVKEDFKNPNYHTYFDMYVTYGRKP</sequence>
<dbReference type="AlphaFoldDB" id="A0A168A8L2"/>
<accession>A0A168A8L2</accession>
<dbReference type="PANTHER" id="PTHR43591:SF105">
    <property type="entry name" value="METHYLTRANSFERASE DOMAIN-CONTAINING PROTEIN-RELATED"/>
    <property type="match status" value="1"/>
</dbReference>
<comment type="similarity">
    <text evidence="1">Belongs to the methyltransferase superfamily. LaeA methyltransferase family.</text>
</comment>
<dbReference type="SUPFAM" id="SSF53335">
    <property type="entry name" value="S-adenosyl-L-methionine-dependent methyltransferases"/>
    <property type="match status" value="1"/>
</dbReference>
<comment type="caution">
    <text evidence="2">The sequence shown here is derived from an EMBL/GenBank/DDBJ whole genome shotgun (WGS) entry which is preliminary data.</text>
</comment>
<dbReference type="OrthoDB" id="2013972at2759"/>
<dbReference type="STRING" id="1081102.A0A168A8L2"/>
<name>A0A168A8L2_9HYPO</name>
<dbReference type="PANTHER" id="PTHR43591">
    <property type="entry name" value="METHYLTRANSFERASE"/>
    <property type="match status" value="1"/>
</dbReference>
<keyword evidence="2" id="KW-0808">Transferase</keyword>
<gene>
    <name evidence="2" type="ORF">SPI_00590</name>
</gene>
<dbReference type="GO" id="GO:0032259">
    <property type="term" value="P:methylation"/>
    <property type="evidence" value="ECO:0007669"/>
    <property type="project" value="UniProtKB-KW"/>
</dbReference>
<keyword evidence="2" id="KW-0489">Methyltransferase</keyword>
<dbReference type="Gene3D" id="3.40.50.150">
    <property type="entry name" value="Vaccinia Virus protein VP39"/>
    <property type="match status" value="1"/>
</dbReference>
<dbReference type="CDD" id="cd02440">
    <property type="entry name" value="AdoMet_MTases"/>
    <property type="match status" value="1"/>
</dbReference>
<evidence type="ECO:0000256" key="1">
    <source>
        <dbReference type="ARBA" id="ARBA00038158"/>
    </source>
</evidence>
<organism evidence="2 3">
    <name type="scientific">Niveomyces insectorum RCEF 264</name>
    <dbReference type="NCBI Taxonomy" id="1081102"/>
    <lineage>
        <taxon>Eukaryota</taxon>
        <taxon>Fungi</taxon>
        <taxon>Dikarya</taxon>
        <taxon>Ascomycota</taxon>
        <taxon>Pezizomycotina</taxon>
        <taxon>Sordariomycetes</taxon>
        <taxon>Hypocreomycetidae</taxon>
        <taxon>Hypocreales</taxon>
        <taxon>Cordycipitaceae</taxon>
        <taxon>Niveomyces</taxon>
    </lineage>
</organism>
<dbReference type="EMBL" id="AZHD01000001">
    <property type="protein sequence ID" value="OAA68395.1"/>
    <property type="molecule type" value="Genomic_DNA"/>
</dbReference>